<organism evidence="1 2">
    <name type="scientific">Aphanomyces euteiches</name>
    <dbReference type="NCBI Taxonomy" id="100861"/>
    <lineage>
        <taxon>Eukaryota</taxon>
        <taxon>Sar</taxon>
        <taxon>Stramenopiles</taxon>
        <taxon>Oomycota</taxon>
        <taxon>Saprolegniomycetes</taxon>
        <taxon>Saprolegniales</taxon>
        <taxon>Verrucalvaceae</taxon>
        <taxon>Aphanomyces</taxon>
    </lineage>
</organism>
<dbReference type="Proteomes" id="UP000481153">
    <property type="component" value="Unassembled WGS sequence"/>
</dbReference>
<comment type="caution">
    <text evidence="1">The sequence shown here is derived from an EMBL/GenBank/DDBJ whole genome shotgun (WGS) entry which is preliminary data.</text>
</comment>
<evidence type="ECO:0000313" key="1">
    <source>
        <dbReference type="EMBL" id="KAF0729950.1"/>
    </source>
</evidence>
<proteinExistence type="predicted"/>
<dbReference type="AlphaFoldDB" id="A0A6G0WRD2"/>
<sequence>MARFARYEKPSDVDSLERLSQKLTADLRNHIRFMGDYPVLSTEWKEMANNMMRFGEISEMERNLPKQENATLWECEELALRYILEDGKLNLCLRLLVEYKDFEQGSIHRVLDEETHRITANFERGLGVMLKNAWLHVEALQTTDLPLLLNYIASVLTFCEENPQYVESKDLADSQEVIVIHYLLGLFKQLEHISESRIMPIVQEKQIFALLVSHVERHWRLFHPHDVHAAMVVLALMCDTEDFQTHAESYLSSGATCRSLSALQDEVLDELTHDDLDTRKELRPLLDVVLQYASGRSSTSSSKARK</sequence>
<keyword evidence="2" id="KW-1185">Reference proteome</keyword>
<accession>A0A6G0WRD2</accession>
<gene>
    <name evidence="1" type="ORF">Ae201684_012589</name>
</gene>
<protein>
    <submittedName>
        <fullName evidence="1">Uncharacterized protein</fullName>
    </submittedName>
</protein>
<name>A0A6G0WRD2_9STRA</name>
<dbReference type="VEuPathDB" id="FungiDB:AeMF1_009830"/>
<dbReference type="EMBL" id="VJMJ01000159">
    <property type="protein sequence ID" value="KAF0729950.1"/>
    <property type="molecule type" value="Genomic_DNA"/>
</dbReference>
<reference evidence="1 2" key="1">
    <citation type="submission" date="2019-07" db="EMBL/GenBank/DDBJ databases">
        <title>Genomics analysis of Aphanomyces spp. identifies a new class of oomycete effector associated with host adaptation.</title>
        <authorList>
            <person name="Gaulin E."/>
        </authorList>
    </citation>
    <scope>NUCLEOTIDE SEQUENCE [LARGE SCALE GENOMIC DNA]</scope>
    <source>
        <strain evidence="1 2">ATCC 201684</strain>
    </source>
</reference>
<evidence type="ECO:0000313" key="2">
    <source>
        <dbReference type="Proteomes" id="UP000481153"/>
    </source>
</evidence>